<protein>
    <submittedName>
        <fullName evidence="1">Predicted gene, 36210</fullName>
    </submittedName>
</protein>
<dbReference type="GeneID" id="102640043"/>
<keyword evidence="3" id="KW-1185">Reference proteome</keyword>
<reference evidence="1 3" key="1">
    <citation type="journal article" date="2009" name="PLoS Biol.">
        <title>Lineage-specific biology revealed by a finished genome assembly of the mouse.</title>
        <authorList>
            <consortium name="Mouse Genome Sequencing Consortium"/>
            <person name="Church D.M."/>
            <person name="Goodstadt L."/>
            <person name="Hillier L.W."/>
            <person name="Zody M.C."/>
            <person name="Goldstein S."/>
            <person name="She X."/>
            <person name="Bult C.J."/>
            <person name="Agarwala R."/>
            <person name="Cherry J.L."/>
            <person name="DiCuccio M."/>
            <person name="Hlavina W."/>
            <person name="Kapustin Y."/>
            <person name="Meric P."/>
            <person name="Maglott D."/>
            <person name="Birtle Z."/>
            <person name="Marques A.C."/>
            <person name="Graves T."/>
            <person name="Zhou S."/>
            <person name="Teague B."/>
            <person name="Potamousis K."/>
            <person name="Churas C."/>
            <person name="Place M."/>
            <person name="Herschleb J."/>
            <person name="Runnheim R."/>
            <person name="Forrest D."/>
            <person name="Amos-Landgraf J."/>
            <person name="Schwartz D.C."/>
            <person name="Cheng Z."/>
            <person name="Lindblad-Toh K."/>
            <person name="Eichler E.E."/>
            <person name="Ponting C.P."/>
        </authorList>
    </citation>
    <scope>NUCLEOTIDE SEQUENCE [LARGE SCALE GENOMIC DNA]</scope>
    <source>
        <strain evidence="1 3">C57BL/6J</strain>
    </source>
</reference>
<dbReference type="Ensembl" id="ENSMUST00000210663.2">
    <property type="protein sequence ID" value="ENSMUSP00000147734.2"/>
    <property type="gene ID" value="ENSMUSG00000110221.2"/>
</dbReference>
<dbReference type="Bgee" id="ENSMUSG00000110221">
    <property type="expression patterns" value="Expressed in mesodermal cell in embryo and 34 other cell types or tissues"/>
</dbReference>
<reference evidence="1 3" key="2">
    <citation type="journal article" date="2011" name="PLoS Biol.">
        <title>Modernizing reference genome assemblies.</title>
        <authorList>
            <person name="Church D.M."/>
            <person name="Schneider V.A."/>
            <person name="Graves T."/>
            <person name="Auger K."/>
            <person name="Cunningham F."/>
            <person name="Bouk N."/>
            <person name="Chen H.C."/>
            <person name="Agarwala R."/>
            <person name="McLaren W.M."/>
            <person name="Ritchie G.R."/>
            <person name="Albracht D."/>
            <person name="Kremitzki M."/>
            <person name="Rock S."/>
            <person name="Kotkiewicz H."/>
            <person name="Kremitzki C."/>
            <person name="Wollam A."/>
            <person name="Trani L."/>
            <person name="Fulton L."/>
            <person name="Fulton R."/>
            <person name="Matthews L."/>
            <person name="Whitehead S."/>
            <person name="Chow W."/>
            <person name="Torrance J."/>
            <person name="Dunn M."/>
            <person name="Harden G."/>
            <person name="Threadgold G."/>
            <person name="Wood J."/>
            <person name="Collins J."/>
            <person name="Heath P."/>
            <person name="Griffiths G."/>
            <person name="Pelan S."/>
            <person name="Grafham D."/>
            <person name="Eichler E.E."/>
            <person name="Weinstock G."/>
            <person name="Mardis E.R."/>
            <person name="Wilson R.K."/>
            <person name="Howe K."/>
            <person name="Flicek P."/>
            <person name="Hubbard T."/>
        </authorList>
    </citation>
    <scope>NUCLEOTIDE SEQUENCE [LARGE SCALE GENOMIC DNA]</scope>
    <source>
        <strain evidence="1 3">C57BL/6J</strain>
    </source>
</reference>
<dbReference type="VEuPathDB" id="HostDB:ENSMUSG00000110221"/>
<dbReference type="STRING" id="10090.ENSMUSP00000147734"/>
<evidence type="ECO:0000313" key="2">
    <source>
        <dbReference type="MGI" id="MGI:5595369"/>
    </source>
</evidence>
<dbReference type="MGI" id="MGI:5595369">
    <property type="gene designation" value="Gm36210"/>
</dbReference>
<dbReference type="RefSeq" id="NP_001357787.1">
    <property type="nucleotide sequence ID" value="NM_001370858.1"/>
</dbReference>
<dbReference type="GeneTree" id="ENSGT00850000133583"/>
<dbReference type="InParanoid" id="A0A1B0GS00"/>
<dbReference type="RNAct" id="A0A1B0GS00">
    <property type="molecule type" value="protein"/>
</dbReference>
<dbReference type="KEGG" id="mmu:102640043"/>
<reference evidence="1" key="3">
    <citation type="submission" date="2025-08" db="UniProtKB">
        <authorList>
            <consortium name="Ensembl"/>
        </authorList>
    </citation>
    <scope>IDENTIFICATION</scope>
    <source>
        <strain evidence="1">C57BL/6J</strain>
    </source>
</reference>
<proteinExistence type="predicted"/>
<reference evidence="1" key="4">
    <citation type="submission" date="2025-09" db="UniProtKB">
        <authorList>
            <consortium name="Ensembl"/>
        </authorList>
    </citation>
    <scope>IDENTIFICATION</scope>
    <source>
        <strain evidence="1">C57BL/6J</strain>
    </source>
</reference>
<dbReference type="AGR" id="MGI:5595369"/>
<evidence type="ECO:0000313" key="1">
    <source>
        <dbReference type="Ensembl" id="ENSMUSP00000147734.2"/>
    </source>
</evidence>
<organism evidence="1 3">
    <name type="scientific">Mus musculus</name>
    <name type="common">Mouse</name>
    <dbReference type="NCBI Taxonomy" id="10090"/>
    <lineage>
        <taxon>Eukaryota</taxon>
        <taxon>Metazoa</taxon>
        <taxon>Chordata</taxon>
        <taxon>Craniata</taxon>
        <taxon>Vertebrata</taxon>
        <taxon>Euteleostomi</taxon>
        <taxon>Mammalia</taxon>
        <taxon>Eutheria</taxon>
        <taxon>Euarchontoglires</taxon>
        <taxon>Glires</taxon>
        <taxon>Rodentia</taxon>
        <taxon>Myomorpha</taxon>
        <taxon>Muroidea</taxon>
        <taxon>Muridae</taxon>
        <taxon>Murinae</taxon>
        <taxon>Mus</taxon>
        <taxon>Mus</taxon>
    </lineage>
</organism>
<evidence type="ECO:0000313" key="3">
    <source>
        <dbReference type="Proteomes" id="UP000000589"/>
    </source>
</evidence>
<dbReference type="OrthoDB" id="8922503at2759"/>
<name>A0A1B0GS00_MOUSE</name>
<gene>
    <name evidence="1 2" type="primary">Gm36210</name>
</gene>
<dbReference type="Proteomes" id="UP000000589">
    <property type="component" value="Chromosome 7"/>
</dbReference>
<accession>A0A1B0GS00</accession>
<sequence>MHPGSPAAPGVSEPGPRELCAFVSGASAHMLRALQPRRIRPSKRRPNHRRFLHNQICREFAKIEAATQHLALTILSQKAPAQRPPFRRPPPPPPSPFLGVACAEAPMEAPHGSPSLSPVALDTSTLDLFDDILLTPTPRPLVTPDSFCQTLPAGNPQVASDVISHALGPGDQGQPTPIQAPRFSNLLLPPQKAQGGSLEPAALGCGWVDSWEAPYACDPQGVLDSWGAL</sequence>
<dbReference type="AlphaFoldDB" id="A0A1B0GS00"/>